<feature type="non-terminal residue" evidence="1">
    <location>
        <position position="54"/>
    </location>
</feature>
<sequence>GLKLHQGRFGLDIRNGFFTKKVFKLWNMLPKEVVMAPRLTVFQKYLAKALRDMV</sequence>
<protein>
    <submittedName>
        <fullName evidence="1">Uncharacterized protein</fullName>
    </submittedName>
</protein>
<keyword evidence="2" id="KW-1185">Reference proteome</keyword>
<evidence type="ECO:0000313" key="2">
    <source>
        <dbReference type="Proteomes" id="UP000053620"/>
    </source>
</evidence>
<proteinExistence type="predicted"/>
<evidence type="ECO:0000313" key="1">
    <source>
        <dbReference type="EMBL" id="KFZ52908.1"/>
    </source>
</evidence>
<accession>A0A094MI83</accession>
<dbReference type="AlphaFoldDB" id="A0A094MI83"/>
<feature type="non-terminal residue" evidence="1">
    <location>
        <position position="1"/>
    </location>
</feature>
<organism evidence="1 2">
    <name type="scientific">Antrostomus carolinensis</name>
    <name type="common">Chuck-will's-widow</name>
    <name type="synonym">Caprimulgus carolinensis</name>
    <dbReference type="NCBI Taxonomy" id="279965"/>
    <lineage>
        <taxon>Eukaryota</taxon>
        <taxon>Metazoa</taxon>
        <taxon>Chordata</taxon>
        <taxon>Craniata</taxon>
        <taxon>Vertebrata</taxon>
        <taxon>Euteleostomi</taxon>
        <taxon>Archelosauria</taxon>
        <taxon>Archosauria</taxon>
        <taxon>Dinosauria</taxon>
        <taxon>Saurischia</taxon>
        <taxon>Theropoda</taxon>
        <taxon>Coelurosauria</taxon>
        <taxon>Aves</taxon>
        <taxon>Neognathae</taxon>
        <taxon>Neoaves</taxon>
        <taxon>Strisores</taxon>
        <taxon>Caprimulgiformes</taxon>
        <taxon>Caprimulgidae</taxon>
        <taxon>Antrostomus</taxon>
    </lineage>
</organism>
<name>A0A094MI83_ANTCR</name>
<dbReference type="EMBL" id="KL341031">
    <property type="protein sequence ID" value="KFZ52908.1"/>
    <property type="molecule type" value="Genomic_DNA"/>
</dbReference>
<reference evidence="1 2" key="1">
    <citation type="submission" date="2014-04" db="EMBL/GenBank/DDBJ databases">
        <title>Genome evolution of avian class.</title>
        <authorList>
            <person name="Zhang G."/>
            <person name="Li C."/>
        </authorList>
    </citation>
    <scope>NUCLEOTIDE SEQUENCE [LARGE SCALE GENOMIC DNA]</scope>
    <source>
        <strain evidence="1">BGI_N321</strain>
    </source>
</reference>
<gene>
    <name evidence="1" type="ORF">N321_12857</name>
</gene>
<dbReference type="Proteomes" id="UP000053620">
    <property type="component" value="Unassembled WGS sequence"/>
</dbReference>